<gene>
    <name evidence="2" type="ORF">S01H1_08049</name>
</gene>
<dbReference type="AlphaFoldDB" id="X0SEE9"/>
<dbReference type="CDD" id="cd15482">
    <property type="entry name" value="Sialidase_non-viral"/>
    <property type="match status" value="1"/>
</dbReference>
<protein>
    <recommendedName>
        <fullName evidence="3">Sialidase domain-containing protein</fullName>
    </recommendedName>
</protein>
<dbReference type="InterPro" id="IPR036278">
    <property type="entry name" value="Sialidase_sf"/>
</dbReference>
<dbReference type="Gene3D" id="2.120.10.10">
    <property type="match status" value="1"/>
</dbReference>
<accession>X0SEE9</accession>
<proteinExistence type="predicted"/>
<evidence type="ECO:0008006" key="3">
    <source>
        <dbReference type="Google" id="ProtNLM"/>
    </source>
</evidence>
<evidence type="ECO:0000256" key="1">
    <source>
        <dbReference type="SAM" id="Phobius"/>
    </source>
</evidence>
<keyword evidence="1" id="KW-1133">Transmembrane helix</keyword>
<evidence type="ECO:0000313" key="2">
    <source>
        <dbReference type="EMBL" id="GAF73466.1"/>
    </source>
</evidence>
<feature type="transmembrane region" description="Helical" evidence="1">
    <location>
        <begin position="355"/>
        <end position="375"/>
    </location>
</feature>
<organism evidence="2">
    <name type="scientific">marine sediment metagenome</name>
    <dbReference type="NCBI Taxonomy" id="412755"/>
    <lineage>
        <taxon>unclassified sequences</taxon>
        <taxon>metagenomes</taxon>
        <taxon>ecological metagenomes</taxon>
    </lineage>
</organism>
<keyword evidence="1" id="KW-0812">Transmembrane</keyword>
<name>X0SEE9_9ZZZZ</name>
<dbReference type="EMBL" id="BARS01004129">
    <property type="protein sequence ID" value="GAF73466.1"/>
    <property type="molecule type" value="Genomic_DNA"/>
</dbReference>
<sequence>MKTWDAVADGEHNSNTDMIEWNNEFWMIHASSPFHLGTSESKLVIWNSTDAKTWNKVTELDFETGDDIRDPKFANITGMLFIYALANAGAIAKPYKTVYCNSSDGVTWSAWKDLQGDASEGWLFWRPKTNNGTNWYVPAYWWNHGISLLLTSIDGITWTNVSEIYRGETNDETAIEFYPNGTMICTARLEGFTDITLTGDASASTLISVADGPYTTWRQFKSKITRLDGPYLFEYNNRIYAVGRYEPDFRGGLTNIGSFFCRKRTSLFVVEPNRLVYLSDLPSAGDTAYAGVVMKDEYVYINYYTSDIERDWPWIMGVISPSDIRMAKIQLSKLEAVALSPPEIPAPTWIKIDNMIMNAGIIGTVLIILYVARIWNKKNK</sequence>
<dbReference type="SUPFAM" id="SSF50939">
    <property type="entry name" value="Sialidases"/>
    <property type="match status" value="1"/>
</dbReference>
<feature type="non-terminal residue" evidence="2">
    <location>
        <position position="380"/>
    </location>
</feature>
<reference evidence="2" key="1">
    <citation type="journal article" date="2014" name="Front. Microbiol.">
        <title>High frequency of phylogenetically diverse reductive dehalogenase-homologous genes in deep subseafloor sedimentary metagenomes.</title>
        <authorList>
            <person name="Kawai M."/>
            <person name="Futagami T."/>
            <person name="Toyoda A."/>
            <person name="Takaki Y."/>
            <person name="Nishi S."/>
            <person name="Hori S."/>
            <person name="Arai W."/>
            <person name="Tsubouchi T."/>
            <person name="Morono Y."/>
            <person name="Uchiyama I."/>
            <person name="Ito T."/>
            <person name="Fujiyama A."/>
            <person name="Inagaki F."/>
            <person name="Takami H."/>
        </authorList>
    </citation>
    <scope>NUCLEOTIDE SEQUENCE</scope>
    <source>
        <strain evidence="2">Expedition CK06-06</strain>
    </source>
</reference>
<keyword evidence="1" id="KW-0472">Membrane</keyword>
<comment type="caution">
    <text evidence="2">The sequence shown here is derived from an EMBL/GenBank/DDBJ whole genome shotgun (WGS) entry which is preliminary data.</text>
</comment>